<feature type="domain" description="TadE-like" evidence="2">
    <location>
        <begin position="40"/>
        <end position="82"/>
    </location>
</feature>
<dbReference type="EMBL" id="WWEQ01000012">
    <property type="protein sequence ID" value="MYM19248.1"/>
    <property type="molecule type" value="Genomic_DNA"/>
</dbReference>
<sequence>MSRAPAPAARRSRWRRSRVCALPAAEPGARGRTRLRCERGAATAEFAMMMPALVVLILVVVGAGAIGLTQLRAYDAARAGAREAARGEPARDVEQAAHKRAGSAARVEISTAGEYTAVSVEIGLPASLRFVMRTVSARAEARTEGAG</sequence>
<evidence type="ECO:0000256" key="1">
    <source>
        <dbReference type="SAM" id="Phobius"/>
    </source>
</evidence>
<organism evidence="3 4">
    <name type="scientific">Brevibacterium rongguiense</name>
    <dbReference type="NCBI Taxonomy" id="2695267"/>
    <lineage>
        <taxon>Bacteria</taxon>
        <taxon>Bacillati</taxon>
        <taxon>Actinomycetota</taxon>
        <taxon>Actinomycetes</taxon>
        <taxon>Micrococcales</taxon>
        <taxon>Brevibacteriaceae</taxon>
        <taxon>Brevibacterium</taxon>
    </lineage>
</organism>
<name>A0A6N9H5B1_9MICO</name>
<dbReference type="NCBIfam" id="NF041390">
    <property type="entry name" value="TadE_Rv3655c"/>
    <property type="match status" value="1"/>
</dbReference>
<keyword evidence="1" id="KW-0472">Membrane</keyword>
<evidence type="ECO:0000313" key="4">
    <source>
        <dbReference type="Proteomes" id="UP000469215"/>
    </source>
</evidence>
<dbReference type="Proteomes" id="UP000469215">
    <property type="component" value="Unassembled WGS sequence"/>
</dbReference>
<keyword evidence="1" id="KW-1133">Transmembrane helix</keyword>
<dbReference type="InterPro" id="IPR012495">
    <property type="entry name" value="TadE-like_dom"/>
</dbReference>
<proteinExistence type="predicted"/>
<evidence type="ECO:0000313" key="3">
    <source>
        <dbReference type="EMBL" id="MYM19248.1"/>
    </source>
</evidence>
<dbReference type="AlphaFoldDB" id="A0A6N9H5B1"/>
<protein>
    <recommendedName>
        <fullName evidence="2">TadE-like domain-containing protein</fullName>
    </recommendedName>
</protein>
<keyword evidence="1" id="KW-0812">Transmembrane</keyword>
<keyword evidence="4" id="KW-1185">Reference proteome</keyword>
<feature type="transmembrane region" description="Helical" evidence="1">
    <location>
        <begin position="46"/>
        <end position="68"/>
    </location>
</feature>
<gene>
    <name evidence="3" type="ORF">GSY69_04500</name>
</gene>
<accession>A0A6N9H5B1</accession>
<comment type="caution">
    <text evidence="3">The sequence shown here is derived from an EMBL/GenBank/DDBJ whole genome shotgun (WGS) entry which is preliminary data.</text>
</comment>
<dbReference type="InterPro" id="IPR049790">
    <property type="entry name" value="Rv3655c/TadE"/>
</dbReference>
<evidence type="ECO:0000259" key="2">
    <source>
        <dbReference type="Pfam" id="PF07811"/>
    </source>
</evidence>
<dbReference type="Pfam" id="PF07811">
    <property type="entry name" value="TadE"/>
    <property type="match status" value="1"/>
</dbReference>
<reference evidence="3 4" key="1">
    <citation type="submission" date="2020-01" db="EMBL/GenBank/DDBJ databases">
        <authorList>
            <person name="Deng T."/>
        </authorList>
    </citation>
    <scope>NUCLEOTIDE SEQUENCE [LARGE SCALE GENOMIC DNA]</scope>
    <source>
        <strain evidence="3 4">5221</strain>
    </source>
</reference>